<dbReference type="AlphaFoldDB" id="A0A3D9KF31"/>
<sequence>MLKIAVLRDSAPWDQGQTDCIQALVSSPNTCVACVFEVREAAVSTSLQWFRRAARRMDKSVRAASGMEGLPAASLVSEEELAAALSPFAPDAILDLRSGDGSRALAELARFGLWRLRYGYGKAAGGAAEFVFRLLLGSDPAGCVSLVRIGRTAERDLILKRGYISSYGSGFGEKLAELYRFCRSWPASVCKELSITGKLPGAEADSLPETGYGRGGPAPTVLQALRLAALLGYRKVARQLSAWFIVEQWNVGLIRRPIDAVLRDRDEPVVEWLPERSGFVADPFAVKLDEGIGIVAEEWDHVERKGKISFLKLDHDLRIDDAVRWQQAVLELPLHLSYPCIVHAEGQLYCIPECYQAGEAAIYRSENFPNEWKKMKVLIPNFQAVDPTVFRHDGLWWLFCTNQEEGPHSHLHIWYSDELLGEWKPHPANPVKMDVRSSRPAGTPFAVGGELFRPAQDCSGTYGGAVWINRIERLTTTEFREAPVRRLSPDRSGPYPDGLHTLSFAGEVTLVDAKRERLALGVFARRASVKLVRKIRRTYRKGAGAIGSIP</sequence>
<accession>A0A3D9KF31</accession>
<dbReference type="PANTHER" id="PTHR48261">
    <property type="entry name" value="ACETYLGLUCOSAMINYLTRANSFERASE"/>
    <property type="match status" value="1"/>
</dbReference>
<dbReference type="Proteomes" id="UP000256977">
    <property type="component" value="Unassembled WGS sequence"/>
</dbReference>
<reference evidence="2 3" key="1">
    <citation type="submission" date="2018-07" db="EMBL/GenBank/DDBJ databases">
        <title>Genomic Encyclopedia of Type Strains, Phase III (KMG-III): the genomes of soil and plant-associated and newly described type strains.</title>
        <authorList>
            <person name="Whitman W."/>
        </authorList>
    </citation>
    <scope>NUCLEOTIDE SEQUENCE [LARGE SCALE GENOMIC DNA]</scope>
    <source>
        <strain evidence="2 3">CECT 7287</strain>
    </source>
</reference>
<dbReference type="EMBL" id="QRDZ01000005">
    <property type="protein sequence ID" value="RED85049.1"/>
    <property type="molecule type" value="Genomic_DNA"/>
</dbReference>
<proteinExistence type="predicted"/>
<dbReference type="InterPro" id="IPR004263">
    <property type="entry name" value="Exostosin"/>
</dbReference>
<dbReference type="OrthoDB" id="3771157at2"/>
<protein>
    <recommendedName>
        <fullName evidence="1">Glucosamine inositolphosphorylceramide transferase 1 N-terminal domain-containing protein</fullName>
    </recommendedName>
</protein>
<dbReference type="GO" id="GO:0016757">
    <property type="term" value="F:glycosyltransferase activity"/>
    <property type="evidence" value="ECO:0007669"/>
    <property type="project" value="InterPro"/>
</dbReference>
<feature type="domain" description="Glucosamine inositolphosphorylceramide transferase 1 N-terminal" evidence="1">
    <location>
        <begin position="277"/>
        <end position="485"/>
    </location>
</feature>
<dbReference type="Pfam" id="PF24793">
    <property type="entry name" value="GINT1_N"/>
    <property type="match status" value="1"/>
</dbReference>
<evidence type="ECO:0000313" key="2">
    <source>
        <dbReference type="EMBL" id="RED85049.1"/>
    </source>
</evidence>
<dbReference type="PANTHER" id="PTHR48261:SF2">
    <property type="entry name" value="ACETYLGLUCOSAMINYLTRANSFERASE"/>
    <property type="match status" value="1"/>
</dbReference>
<dbReference type="RefSeq" id="WP_147310147.1">
    <property type="nucleotide sequence ID" value="NZ_QRDZ01000005.1"/>
</dbReference>
<name>A0A3D9KF31_9BACL</name>
<evidence type="ECO:0000259" key="1">
    <source>
        <dbReference type="Pfam" id="PF24793"/>
    </source>
</evidence>
<keyword evidence="3" id="KW-1185">Reference proteome</keyword>
<organism evidence="2 3">
    <name type="scientific">Cohnella phaseoli</name>
    <dbReference type="NCBI Taxonomy" id="456490"/>
    <lineage>
        <taxon>Bacteria</taxon>
        <taxon>Bacillati</taxon>
        <taxon>Bacillota</taxon>
        <taxon>Bacilli</taxon>
        <taxon>Bacillales</taxon>
        <taxon>Paenibacillaceae</taxon>
        <taxon>Cohnella</taxon>
    </lineage>
</organism>
<comment type="caution">
    <text evidence="2">The sequence shown here is derived from an EMBL/GenBank/DDBJ whole genome shotgun (WGS) entry which is preliminary data.</text>
</comment>
<dbReference type="InterPro" id="IPR023296">
    <property type="entry name" value="Glyco_hydro_beta-prop_sf"/>
</dbReference>
<dbReference type="SUPFAM" id="SSF75005">
    <property type="entry name" value="Arabinanase/levansucrase/invertase"/>
    <property type="match status" value="1"/>
</dbReference>
<evidence type="ECO:0000313" key="3">
    <source>
        <dbReference type="Proteomes" id="UP000256977"/>
    </source>
</evidence>
<gene>
    <name evidence="2" type="ORF">DFP98_10553</name>
</gene>
<dbReference type="InterPro" id="IPR056442">
    <property type="entry name" value="GINT1_N"/>
</dbReference>
<dbReference type="Gene3D" id="2.115.10.20">
    <property type="entry name" value="Glycosyl hydrolase domain, family 43"/>
    <property type="match status" value="1"/>
</dbReference>